<feature type="compositionally biased region" description="Low complexity" evidence="7">
    <location>
        <begin position="148"/>
        <end position="192"/>
    </location>
</feature>
<feature type="compositionally biased region" description="Basic and acidic residues" evidence="7">
    <location>
        <begin position="205"/>
        <end position="217"/>
    </location>
</feature>
<evidence type="ECO:0000256" key="4">
    <source>
        <dbReference type="ARBA" id="ARBA00022989"/>
    </source>
</evidence>
<evidence type="ECO:0000256" key="6">
    <source>
        <dbReference type="ARBA" id="ARBA00023180"/>
    </source>
</evidence>
<dbReference type="KEGG" id="ela:UCREL1_4574"/>
<evidence type="ECO:0000259" key="9">
    <source>
        <dbReference type="PROSITE" id="PS51212"/>
    </source>
</evidence>
<dbReference type="SMART" id="SM00321">
    <property type="entry name" value="WSC"/>
    <property type="match status" value="1"/>
</dbReference>
<keyword evidence="6" id="KW-0325">Glycoprotein</keyword>
<dbReference type="AlphaFoldDB" id="M7TER8"/>
<evidence type="ECO:0000256" key="1">
    <source>
        <dbReference type="ARBA" id="ARBA00004167"/>
    </source>
</evidence>
<keyword evidence="11" id="KW-1185">Reference proteome</keyword>
<dbReference type="PANTHER" id="PTHR24269:SF16">
    <property type="entry name" value="PROTEIN SLG1"/>
    <property type="match status" value="1"/>
</dbReference>
<comment type="subcellular location">
    <subcellularLocation>
        <location evidence="1">Membrane</location>
        <topology evidence="1">Single-pass membrane protein</topology>
    </subcellularLocation>
</comment>
<evidence type="ECO:0000256" key="2">
    <source>
        <dbReference type="ARBA" id="ARBA00022692"/>
    </source>
</evidence>
<evidence type="ECO:0000256" key="8">
    <source>
        <dbReference type="SAM" id="SignalP"/>
    </source>
</evidence>
<feature type="compositionally biased region" description="Gly residues" evidence="7">
    <location>
        <begin position="218"/>
        <end position="277"/>
    </location>
</feature>
<dbReference type="eggNOG" id="KOG4157">
    <property type="taxonomic scope" value="Eukaryota"/>
</dbReference>
<dbReference type="InterPro" id="IPR051836">
    <property type="entry name" value="Kremen_rcpt"/>
</dbReference>
<dbReference type="Pfam" id="PF01822">
    <property type="entry name" value="WSC"/>
    <property type="match status" value="1"/>
</dbReference>
<organism evidence="10 11">
    <name type="scientific">Eutypa lata (strain UCR-EL1)</name>
    <name type="common">Grapevine dieback disease fungus</name>
    <name type="synonym">Eutypa armeniacae</name>
    <dbReference type="NCBI Taxonomy" id="1287681"/>
    <lineage>
        <taxon>Eukaryota</taxon>
        <taxon>Fungi</taxon>
        <taxon>Dikarya</taxon>
        <taxon>Ascomycota</taxon>
        <taxon>Pezizomycotina</taxon>
        <taxon>Sordariomycetes</taxon>
        <taxon>Xylariomycetidae</taxon>
        <taxon>Xylariales</taxon>
        <taxon>Diatrypaceae</taxon>
        <taxon>Eutypa</taxon>
    </lineage>
</organism>
<evidence type="ECO:0000313" key="11">
    <source>
        <dbReference type="Proteomes" id="UP000012174"/>
    </source>
</evidence>
<evidence type="ECO:0000313" key="10">
    <source>
        <dbReference type="EMBL" id="EMR68426.1"/>
    </source>
</evidence>
<dbReference type="GO" id="GO:0005886">
    <property type="term" value="C:plasma membrane"/>
    <property type="evidence" value="ECO:0007669"/>
    <property type="project" value="TreeGrafter"/>
</dbReference>
<dbReference type="EMBL" id="KB706241">
    <property type="protein sequence ID" value="EMR68426.1"/>
    <property type="molecule type" value="Genomic_DNA"/>
</dbReference>
<sequence>MKTYSLLKALSLQLSLCTFASAFALPASPPLGLDVRDSGIDVVLPAGWAYLGCFTDQTDPQRTLSTQTGLYGLDVTIEVCIDTCIGLGFGYAGLESGFQCFCGDVTASPGTVVDAGCDIPCAGNDAELCGGALRLSVFVNQAVNPPVVSTTTSATSATTTTTTTSSSTTTTIETTSSTETTSSSSIIATTVTAQEAPVPTKHITKGGEKGGKGEAGKGGHAGKGGSGKGGHEGSTGKGGAGGGAGKGGSGGGAGKGSAGGHGSSGGKGGGKGKPPAN</sequence>
<protein>
    <submittedName>
        <fullName evidence="10">Putative glyoxal oxidase-like protein</fullName>
    </submittedName>
</protein>
<dbReference type="OMA" id="YNITEGK"/>
<dbReference type="HOGENOM" id="CLU_1004837_0_0_1"/>
<keyword evidence="3 8" id="KW-0732">Signal</keyword>
<name>M7TER8_EUTLA</name>
<feature type="domain" description="WSC" evidence="9">
    <location>
        <begin position="47"/>
        <end position="141"/>
    </location>
</feature>
<evidence type="ECO:0000256" key="3">
    <source>
        <dbReference type="ARBA" id="ARBA00022729"/>
    </source>
</evidence>
<feature type="region of interest" description="Disordered" evidence="7">
    <location>
        <begin position="148"/>
        <end position="277"/>
    </location>
</feature>
<dbReference type="InterPro" id="IPR002889">
    <property type="entry name" value="WSC_carb-bd"/>
</dbReference>
<dbReference type="PROSITE" id="PS51212">
    <property type="entry name" value="WSC"/>
    <property type="match status" value="1"/>
</dbReference>
<dbReference type="OrthoDB" id="5985073at2759"/>
<evidence type="ECO:0000256" key="5">
    <source>
        <dbReference type="ARBA" id="ARBA00023136"/>
    </source>
</evidence>
<dbReference type="PANTHER" id="PTHR24269">
    <property type="entry name" value="KREMEN PROTEIN"/>
    <property type="match status" value="1"/>
</dbReference>
<feature type="signal peptide" evidence="8">
    <location>
        <begin position="1"/>
        <end position="22"/>
    </location>
</feature>
<accession>M7TER8</accession>
<keyword evidence="5" id="KW-0472">Membrane</keyword>
<keyword evidence="4" id="KW-1133">Transmembrane helix</keyword>
<evidence type="ECO:0000256" key="7">
    <source>
        <dbReference type="SAM" id="MobiDB-lite"/>
    </source>
</evidence>
<keyword evidence="2" id="KW-0812">Transmembrane</keyword>
<feature type="chain" id="PRO_5004085583" evidence="8">
    <location>
        <begin position="23"/>
        <end position="277"/>
    </location>
</feature>
<dbReference type="Proteomes" id="UP000012174">
    <property type="component" value="Unassembled WGS sequence"/>
</dbReference>
<gene>
    <name evidence="10" type="ORF">UCREL1_4574</name>
</gene>
<reference evidence="11" key="1">
    <citation type="journal article" date="2013" name="Genome Announc.">
        <title>Draft genome sequence of the grapevine dieback fungus Eutypa lata UCR-EL1.</title>
        <authorList>
            <person name="Blanco-Ulate B."/>
            <person name="Rolshausen P.E."/>
            <person name="Cantu D."/>
        </authorList>
    </citation>
    <scope>NUCLEOTIDE SEQUENCE [LARGE SCALE GENOMIC DNA]</scope>
    <source>
        <strain evidence="11">UCR-EL1</strain>
    </source>
</reference>
<proteinExistence type="predicted"/>
<dbReference type="STRING" id="1287681.M7TER8"/>